<dbReference type="EMBL" id="JBHTCO010000045">
    <property type="protein sequence ID" value="MFC7395478.1"/>
    <property type="molecule type" value="Genomic_DNA"/>
</dbReference>
<dbReference type="PIRSF" id="PIRSF031804">
    <property type="entry name" value="UCP031804"/>
    <property type="match status" value="1"/>
</dbReference>
<dbReference type="InterPro" id="IPR016983">
    <property type="entry name" value="UCP031804"/>
</dbReference>
<dbReference type="InterPro" id="IPR010652">
    <property type="entry name" value="DUF1232"/>
</dbReference>
<feature type="compositionally biased region" description="Basic and acidic residues" evidence="5">
    <location>
        <begin position="1"/>
        <end position="16"/>
    </location>
</feature>
<evidence type="ECO:0000313" key="7">
    <source>
        <dbReference type="EMBL" id="MFC7395478.1"/>
    </source>
</evidence>
<gene>
    <name evidence="7" type="ORF">ACFQRG_21450</name>
</gene>
<protein>
    <submittedName>
        <fullName evidence="7">YkvA family protein</fullName>
    </submittedName>
</protein>
<accession>A0ABW2Q1F0</accession>
<dbReference type="RefSeq" id="WP_380970134.1">
    <property type="nucleotide sequence ID" value="NZ_JBHTCO010000045.1"/>
</dbReference>
<evidence type="ECO:0000256" key="5">
    <source>
        <dbReference type="SAM" id="MobiDB-lite"/>
    </source>
</evidence>
<comment type="caution">
    <text evidence="7">The sequence shown here is derived from an EMBL/GenBank/DDBJ whole genome shotgun (WGS) entry which is preliminary data.</text>
</comment>
<comment type="subcellular location">
    <subcellularLocation>
        <location evidence="1">Endomembrane system</location>
        <topology evidence="1">Multi-pass membrane protein</topology>
    </subcellularLocation>
</comment>
<proteinExistence type="predicted"/>
<reference evidence="8" key="1">
    <citation type="journal article" date="2019" name="Int. J. Syst. Evol. Microbiol.">
        <title>The Global Catalogue of Microorganisms (GCM) 10K type strain sequencing project: providing services to taxonomists for standard genome sequencing and annotation.</title>
        <authorList>
            <consortium name="The Broad Institute Genomics Platform"/>
            <consortium name="The Broad Institute Genome Sequencing Center for Infectious Disease"/>
            <person name="Wu L."/>
            <person name="Ma J."/>
        </authorList>
    </citation>
    <scope>NUCLEOTIDE SEQUENCE [LARGE SCALE GENOMIC DNA]</scope>
    <source>
        <strain evidence="8">CGMCC 1.16305</strain>
    </source>
</reference>
<keyword evidence="2" id="KW-0812">Transmembrane</keyword>
<evidence type="ECO:0000313" key="8">
    <source>
        <dbReference type="Proteomes" id="UP001596505"/>
    </source>
</evidence>
<sequence>MPRNDDFTNSESESHNDNQNVKADFWAKMKIFSGKRSTSGVEGSEDGYNKKNEKIVRKNFWTKIKKFTGKIPFAKDAVSLYYCAIDSKTPLYAKGVAFAALAYFILPIDAIPDAIFGAGMTDDAAIITAALTAIGKNVTDAHKEKAEKFFNPDSRDDKDKKNDNRE</sequence>
<feature type="region of interest" description="Disordered" evidence="5">
    <location>
        <begin position="146"/>
        <end position="166"/>
    </location>
</feature>
<evidence type="ECO:0000256" key="2">
    <source>
        <dbReference type="ARBA" id="ARBA00022692"/>
    </source>
</evidence>
<evidence type="ECO:0000256" key="3">
    <source>
        <dbReference type="ARBA" id="ARBA00022989"/>
    </source>
</evidence>
<feature type="region of interest" description="Disordered" evidence="5">
    <location>
        <begin position="1"/>
        <end position="21"/>
    </location>
</feature>
<keyword evidence="4" id="KW-0472">Membrane</keyword>
<evidence type="ECO:0000259" key="6">
    <source>
        <dbReference type="Pfam" id="PF06803"/>
    </source>
</evidence>
<evidence type="ECO:0000256" key="1">
    <source>
        <dbReference type="ARBA" id="ARBA00004127"/>
    </source>
</evidence>
<organism evidence="7 8">
    <name type="scientific">Scopulibacillus cellulosilyticus</name>
    <dbReference type="NCBI Taxonomy" id="2665665"/>
    <lineage>
        <taxon>Bacteria</taxon>
        <taxon>Bacillati</taxon>
        <taxon>Bacillota</taxon>
        <taxon>Bacilli</taxon>
        <taxon>Bacillales</taxon>
        <taxon>Sporolactobacillaceae</taxon>
        <taxon>Scopulibacillus</taxon>
    </lineage>
</organism>
<keyword evidence="8" id="KW-1185">Reference proteome</keyword>
<dbReference type="Pfam" id="PF06803">
    <property type="entry name" value="DUF1232"/>
    <property type="match status" value="1"/>
</dbReference>
<feature type="domain" description="DUF1232" evidence="6">
    <location>
        <begin position="93"/>
        <end position="128"/>
    </location>
</feature>
<keyword evidence="3" id="KW-1133">Transmembrane helix</keyword>
<dbReference type="Proteomes" id="UP001596505">
    <property type="component" value="Unassembled WGS sequence"/>
</dbReference>
<name>A0ABW2Q1F0_9BACL</name>
<evidence type="ECO:0000256" key="4">
    <source>
        <dbReference type="ARBA" id="ARBA00023136"/>
    </source>
</evidence>